<dbReference type="InterPro" id="IPR002350">
    <property type="entry name" value="Kazal_dom"/>
</dbReference>
<dbReference type="GO" id="GO:0006811">
    <property type="term" value="P:monoatomic ion transport"/>
    <property type="evidence" value="ECO:0007669"/>
    <property type="project" value="UniProtKB-KW"/>
</dbReference>
<evidence type="ECO:0000256" key="7">
    <source>
        <dbReference type="ARBA" id="ARBA00023157"/>
    </source>
</evidence>
<evidence type="ECO:0000256" key="3">
    <source>
        <dbReference type="ARBA" id="ARBA00022475"/>
    </source>
</evidence>
<dbReference type="SUPFAM" id="SSF100895">
    <property type="entry name" value="Kazal-type serine protease inhibitors"/>
    <property type="match status" value="1"/>
</dbReference>
<dbReference type="GeneTree" id="ENSGT01150000286901"/>
<comment type="caution">
    <text evidence="8">Lacks conserved residue(s) required for the propagation of feature annotation.</text>
</comment>
<reference evidence="12" key="3">
    <citation type="submission" date="2025-09" db="UniProtKB">
        <authorList>
            <consortium name="Ensembl"/>
        </authorList>
    </citation>
    <scope>IDENTIFICATION</scope>
</reference>
<dbReference type="GO" id="GO:0015125">
    <property type="term" value="F:bile acid transmembrane transporter activity"/>
    <property type="evidence" value="ECO:0007669"/>
    <property type="project" value="TreeGrafter"/>
</dbReference>
<keyword evidence="5 8" id="KW-1133">Transmembrane helix</keyword>
<dbReference type="PANTHER" id="PTHR11388">
    <property type="entry name" value="ORGANIC ANION TRANSPORTER"/>
    <property type="match status" value="1"/>
</dbReference>
<dbReference type="SUPFAM" id="SSF103473">
    <property type="entry name" value="MFS general substrate transporter"/>
    <property type="match status" value="2"/>
</dbReference>
<proteinExistence type="inferred from homology"/>
<evidence type="ECO:0000256" key="5">
    <source>
        <dbReference type="ARBA" id="ARBA00022989"/>
    </source>
</evidence>
<feature type="transmembrane region" description="Helical" evidence="8">
    <location>
        <begin position="539"/>
        <end position="562"/>
    </location>
</feature>
<dbReference type="InterPro" id="IPR020846">
    <property type="entry name" value="MFS_dom"/>
</dbReference>
<keyword evidence="8" id="KW-0406">Ion transport</keyword>
<dbReference type="Pfam" id="PF07648">
    <property type="entry name" value="Kazal_2"/>
    <property type="match status" value="1"/>
</dbReference>
<evidence type="ECO:0000256" key="6">
    <source>
        <dbReference type="ARBA" id="ARBA00023136"/>
    </source>
</evidence>
<evidence type="ECO:0000256" key="1">
    <source>
        <dbReference type="ARBA" id="ARBA00004651"/>
    </source>
</evidence>
<evidence type="ECO:0000259" key="11">
    <source>
        <dbReference type="PROSITE" id="PS51465"/>
    </source>
</evidence>
<feature type="transmembrane region" description="Helical" evidence="8">
    <location>
        <begin position="57"/>
        <end position="78"/>
    </location>
</feature>
<feature type="transmembrane region" description="Helical" evidence="8">
    <location>
        <begin position="312"/>
        <end position="338"/>
    </location>
</feature>
<dbReference type="GO" id="GO:0043252">
    <property type="term" value="P:sodium-independent organic anion transport"/>
    <property type="evidence" value="ECO:0007669"/>
    <property type="project" value="TreeGrafter"/>
</dbReference>
<evidence type="ECO:0000256" key="2">
    <source>
        <dbReference type="ARBA" id="ARBA00009657"/>
    </source>
</evidence>
<organism evidence="12 13">
    <name type="scientific">Amphiprion percula</name>
    <name type="common">Orange clownfish</name>
    <name type="synonym">Lutjanus percula</name>
    <dbReference type="NCBI Taxonomy" id="161767"/>
    <lineage>
        <taxon>Eukaryota</taxon>
        <taxon>Metazoa</taxon>
        <taxon>Chordata</taxon>
        <taxon>Craniata</taxon>
        <taxon>Vertebrata</taxon>
        <taxon>Euteleostomi</taxon>
        <taxon>Actinopterygii</taxon>
        <taxon>Neopterygii</taxon>
        <taxon>Teleostei</taxon>
        <taxon>Neoteleostei</taxon>
        <taxon>Acanthomorphata</taxon>
        <taxon>Ovalentaria</taxon>
        <taxon>Pomacentridae</taxon>
        <taxon>Amphiprion</taxon>
    </lineage>
</organism>
<dbReference type="Gene3D" id="1.20.1250.20">
    <property type="entry name" value="MFS general substrate transporter like domains"/>
    <property type="match status" value="2"/>
</dbReference>
<name>A0A3P8S6F5_AMPPE</name>
<feature type="region of interest" description="Disordered" evidence="9">
    <location>
        <begin position="615"/>
        <end position="641"/>
    </location>
</feature>
<feature type="transmembrane region" description="Helical" evidence="8">
    <location>
        <begin position="582"/>
        <end position="604"/>
    </location>
</feature>
<dbReference type="GO" id="GO:0016324">
    <property type="term" value="C:apical plasma membrane"/>
    <property type="evidence" value="ECO:0007669"/>
    <property type="project" value="TreeGrafter"/>
</dbReference>
<reference evidence="12 13" key="1">
    <citation type="submission" date="2018-03" db="EMBL/GenBank/DDBJ databases">
        <title>Finding Nemo's genes: A chromosome-scale reference assembly of the genome of the orange clownfish Amphiprion percula.</title>
        <authorList>
            <person name="Lehmann R."/>
        </authorList>
    </citation>
    <scope>NUCLEOTIDE SEQUENCE</scope>
</reference>
<dbReference type="Pfam" id="PF03137">
    <property type="entry name" value="OATP"/>
    <property type="match status" value="1"/>
</dbReference>
<dbReference type="PROSITE" id="PS51465">
    <property type="entry name" value="KAZAL_2"/>
    <property type="match status" value="1"/>
</dbReference>
<feature type="compositionally biased region" description="Basic and acidic residues" evidence="9">
    <location>
        <begin position="624"/>
        <end position="641"/>
    </location>
</feature>
<evidence type="ECO:0000256" key="9">
    <source>
        <dbReference type="SAM" id="MobiDB-lite"/>
    </source>
</evidence>
<dbReference type="OMA" id="FMLGSAM"/>
<feature type="domain" description="Kazal-like" evidence="11">
    <location>
        <begin position="417"/>
        <end position="471"/>
    </location>
</feature>
<dbReference type="InterPro" id="IPR036259">
    <property type="entry name" value="MFS_trans_sf"/>
</dbReference>
<evidence type="ECO:0000256" key="4">
    <source>
        <dbReference type="ARBA" id="ARBA00022692"/>
    </source>
</evidence>
<feature type="domain" description="Major facilitator superfamily (MFS) profile" evidence="10">
    <location>
        <begin position="15"/>
        <end position="608"/>
    </location>
</feature>
<feature type="transmembrane region" description="Helical" evidence="8">
    <location>
        <begin position="240"/>
        <end position="262"/>
    </location>
</feature>
<feature type="transmembrane region" description="Helical" evidence="8">
    <location>
        <begin position="156"/>
        <end position="178"/>
    </location>
</feature>
<keyword evidence="3" id="KW-1003">Cell membrane</keyword>
<dbReference type="AlphaFoldDB" id="A0A3P8S6F5"/>
<feature type="transmembrane region" description="Helical" evidence="8">
    <location>
        <begin position="85"/>
        <end position="106"/>
    </location>
</feature>
<keyword evidence="6 8" id="KW-0472">Membrane</keyword>
<evidence type="ECO:0000259" key="10">
    <source>
        <dbReference type="PROSITE" id="PS50850"/>
    </source>
</evidence>
<dbReference type="Proteomes" id="UP000265080">
    <property type="component" value="Chromosome 15"/>
</dbReference>
<protein>
    <recommendedName>
        <fullName evidence="8">Solute carrier organic anion transporter family member</fullName>
    </recommendedName>
</protein>
<comment type="subcellular location">
    <subcellularLocation>
        <location evidence="1 8">Cell membrane</location>
        <topology evidence="1 8">Multi-pass membrane protein</topology>
    </subcellularLocation>
</comment>
<keyword evidence="4 8" id="KW-0812">Transmembrane</keyword>
<dbReference type="InterPro" id="IPR004156">
    <property type="entry name" value="OATP"/>
</dbReference>
<comment type="similarity">
    <text evidence="2 8">Belongs to the organo anion transporter (TC 2.A.60) family.</text>
</comment>
<feature type="transmembrane region" description="Helical" evidence="8">
    <location>
        <begin position="190"/>
        <end position="213"/>
    </location>
</feature>
<dbReference type="InterPro" id="IPR036058">
    <property type="entry name" value="Kazal_dom_sf"/>
</dbReference>
<keyword evidence="13" id="KW-1185">Reference proteome</keyword>
<evidence type="ECO:0000313" key="12">
    <source>
        <dbReference type="Ensembl" id="ENSAPEP00000007831.1"/>
    </source>
</evidence>
<dbReference type="Ensembl" id="ENSAPET00000008061.1">
    <property type="protein sequence ID" value="ENSAPEP00000007831.1"/>
    <property type="gene ID" value="ENSAPEG00000005656.1"/>
</dbReference>
<feature type="transmembrane region" description="Helical" evidence="8">
    <location>
        <begin position="350"/>
        <end position="373"/>
    </location>
</feature>
<evidence type="ECO:0000256" key="8">
    <source>
        <dbReference type="RuleBase" id="RU362056"/>
    </source>
</evidence>
<keyword evidence="7" id="KW-1015">Disulfide bond</keyword>
<dbReference type="PROSITE" id="PS50850">
    <property type="entry name" value="MFS"/>
    <property type="match status" value="1"/>
</dbReference>
<feature type="transmembrane region" description="Helical" evidence="8">
    <location>
        <begin position="385"/>
        <end position="404"/>
    </location>
</feature>
<dbReference type="GO" id="GO:0006693">
    <property type="term" value="P:prostaglandin metabolic process"/>
    <property type="evidence" value="ECO:0007669"/>
    <property type="project" value="Ensembl"/>
</dbReference>
<feature type="transmembrane region" description="Helical" evidence="8">
    <location>
        <begin position="495"/>
        <end position="518"/>
    </location>
</feature>
<dbReference type="GO" id="GO:0016323">
    <property type="term" value="C:basolateral plasma membrane"/>
    <property type="evidence" value="ECO:0007669"/>
    <property type="project" value="TreeGrafter"/>
</dbReference>
<reference evidence="12" key="2">
    <citation type="submission" date="2025-08" db="UniProtKB">
        <authorList>
            <consortium name="Ensembl"/>
        </authorList>
    </citation>
    <scope>IDENTIFICATION</scope>
</reference>
<dbReference type="NCBIfam" id="TIGR00805">
    <property type="entry name" value="oat"/>
    <property type="match status" value="1"/>
</dbReference>
<dbReference type="GO" id="GO:0015347">
    <property type="term" value="F:sodium-independent organic anion transmembrane transporter activity"/>
    <property type="evidence" value="ECO:0007669"/>
    <property type="project" value="TreeGrafter"/>
</dbReference>
<dbReference type="Gene3D" id="3.30.60.30">
    <property type="match status" value="1"/>
</dbReference>
<evidence type="ECO:0000313" key="13">
    <source>
        <dbReference type="Proteomes" id="UP000265080"/>
    </source>
</evidence>
<dbReference type="GO" id="GO:0071425">
    <property type="term" value="P:hematopoietic stem cell proliferation"/>
    <property type="evidence" value="ECO:0007669"/>
    <property type="project" value="Ensembl"/>
</dbReference>
<sequence length="641" mass="69578">MGVPDAVRPKGLFNSIKFFVFCHSLLQLSQLLVSGYMKSSISTIERRYGLSSQKSGLLAAFNEVGNTVLIVFVSFFGSRVHRPRFIGGGALLAGVASLMMATPHFLSGKYDYGDDISSSSDNSSGLCQSESSSAAPLSNQSCQQQESPAQQVAYPLLLLAQLLLGVASVPIQPFGISYIDDHASRRNSPLYLGILLAVTSIGPAFGFITGSFMQRFYVDFDKLTKDQITLDSKDLRWVGAWWLGFLVASCLLFITAMPYFFFPRTMTREDSADNVESKPDSKQQTKPLQELSLLQFLKSFPRIALRTLRTPVYLLVVLAQVNLAALLSGLATFMAKFIENQFSQTTSFSTMMIGGVGIPMAVVGTVLGGALMRRFNLSVSGSSKLCTAAILLGMFFAMPMLLIGCPTQTVAGVFPPGTGALSCSSDCRCPQEAFNPVCGSDGVEFRSPCHAGCSSVQIDANNKVTNYTECRCVGGLGFALPGTCGSGCSHLLKPFMVLLALTSFIAAFSQTPSYMMILRSVPPEDKSLAVGVQYMLFRVLAFMPGPVLYGSVIDTTCILWGRKCGKTTSCQYYNLDRFRERFLGLQVVFVCGGLLCFLLTVVVLRRRAGRPELQPENNGGYELVNEHKATDDNKEVNGNKT</sequence>
<accession>A0A3P8S6F5</accession>
<dbReference type="PANTHER" id="PTHR11388:SF87">
    <property type="entry name" value="SOLUTE CARRIER ORGANIC ANION TRANSPORTER FAMILY MEMBER 2B1"/>
    <property type="match status" value="1"/>
</dbReference>
<keyword evidence="8" id="KW-0813">Transport</keyword>